<dbReference type="Gene3D" id="1.10.1220.10">
    <property type="entry name" value="Met repressor-like"/>
    <property type="match status" value="1"/>
</dbReference>
<reference evidence="7" key="1">
    <citation type="journal article" date="2013" name="Genome Announc.">
        <title>Draft Genome Sequence of Agarivorans albus Strain MKT 106T, an Agarolytic Marine Bacterium.</title>
        <authorList>
            <person name="Yasuike M."/>
            <person name="Nakamura Y."/>
            <person name="Kai W."/>
            <person name="Fujiwara A."/>
            <person name="Fukui Y."/>
            <person name="Satomi M."/>
            <person name="Sano M."/>
        </authorList>
    </citation>
    <scope>NUCLEOTIDE SEQUENCE [LARGE SCALE GENOMIC DNA]</scope>
</reference>
<dbReference type="EMBL" id="BARX01000028">
    <property type="protein sequence ID" value="GAD03469.1"/>
    <property type="molecule type" value="Genomic_DNA"/>
</dbReference>
<dbReference type="STRING" id="1331007.AALB_3549"/>
<dbReference type="GO" id="GO:0006355">
    <property type="term" value="P:regulation of DNA-templated transcription"/>
    <property type="evidence" value="ECO:0007669"/>
    <property type="project" value="InterPro"/>
</dbReference>
<dbReference type="GO" id="GO:0005737">
    <property type="term" value="C:cytoplasm"/>
    <property type="evidence" value="ECO:0007669"/>
    <property type="project" value="UniProtKB-SubCell"/>
</dbReference>
<evidence type="ECO:0000256" key="3">
    <source>
        <dbReference type="ARBA" id="ARBA00023125"/>
    </source>
</evidence>
<dbReference type="Proteomes" id="UP000014461">
    <property type="component" value="Unassembled WGS sequence"/>
</dbReference>
<comment type="function">
    <text evidence="4">Negative regulator of replication initiation, which contributes to regulation of DNA replication and ensures that replication initiation occurs exactly once per chromosome per cell cycle. Binds to pairs of hemimethylated GATC sequences in the oriC region, thus preventing assembly of replication proteins and re-initiation at newly replicated origins. Repression is relieved when the region becomes fully methylated.</text>
</comment>
<dbReference type="AlphaFoldDB" id="R9PQ48"/>
<keyword evidence="3 4" id="KW-0238">DNA-binding</keyword>
<sequence>MKTIEIEEDLYLYIASQTKHIGESASDILRRLLEVDGQELQQAQAENVVVSNEEANVEQELVVEAVNTDSLAQTDVADIDPLNYFNFSEISEAGSSTKRFLSLLSGLYAIDGERFAKACVLKGSKREYFSQDKDLLLASGKTSKPQAIPNSPYWVITNTNTARKRHILQHVASEMGLQEFQIERLCEAV</sequence>
<keyword evidence="1 4" id="KW-0963">Cytoplasm</keyword>
<dbReference type="OrthoDB" id="5591069at2"/>
<dbReference type="InterPro" id="IPR013321">
    <property type="entry name" value="Arc_rbn_hlx_hlx"/>
</dbReference>
<organism evidence="7 8">
    <name type="scientific">Agarivorans albus MKT 106</name>
    <dbReference type="NCBI Taxonomy" id="1331007"/>
    <lineage>
        <taxon>Bacteria</taxon>
        <taxon>Pseudomonadati</taxon>
        <taxon>Pseudomonadota</taxon>
        <taxon>Gammaproteobacteria</taxon>
        <taxon>Alteromonadales</taxon>
        <taxon>Alteromonadaceae</taxon>
        <taxon>Agarivorans</taxon>
    </lineage>
</organism>
<dbReference type="InterPro" id="IPR026577">
    <property type="entry name" value="SeqA_DNA-bd_C"/>
</dbReference>
<dbReference type="SUPFAM" id="SSF47598">
    <property type="entry name" value="Ribbon-helix-helix"/>
    <property type="match status" value="1"/>
</dbReference>
<name>R9PQ48_AGAAL</name>
<evidence type="ECO:0000259" key="6">
    <source>
        <dbReference type="Pfam" id="PF17206"/>
    </source>
</evidence>
<dbReference type="SUPFAM" id="SSF82808">
    <property type="entry name" value="Replication modulator SeqA, C-terminal DNA-binding domain"/>
    <property type="match status" value="1"/>
</dbReference>
<dbReference type="GO" id="GO:0032297">
    <property type="term" value="P:negative regulation of DNA-templated DNA replication initiation"/>
    <property type="evidence" value="ECO:0007669"/>
    <property type="project" value="InterPro"/>
</dbReference>
<comment type="similarity">
    <text evidence="4">Belongs to the SeqA family.</text>
</comment>
<dbReference type="PIRSF" id="PIRSF019401">
    <property type="entry name" value="SeqA"/>
    <property type="match status" value="1"/>
</dbReference>
<dbReference type="Pfam" id="PF03925">
    <property type="entry name" value="SeqA"/>
    <property type="match status" value="1"/>
</dbReference>
<evidence type="ECO:0000259" key="5">
    <source>
        <dbReference type="Pfam" id="PF03925"/>
    </source>
</evidence>
<comment type="caution">
    <text evidence="7">The sequence shown here is derived from an EMBL/GenBank/DDBJ whole genome shotgun (WGS) entry which is preliminary data.</text>
</comment>
<evidence type="ECO:0000256" key="1">
    <source>
        <dbReference type="ARBA" id="ARBA00022490"/>
    </source>
</evidence>
<evidence type="ECO:0000256" key="2">
    <source>
        <dbReference type="ARBA" id="ARBA00022880"/>
    </source>
</evidence>
<proteinExistence type="inferred from homology"/>
<dbReference type="Pfam" id="PF17206">
    <property type="entry name" value="SeqA_N"/>
    <property type="match status" value="1"/>
</dbReference>
<protein>
    <recommendedName>
        <fullName evidence="4">Negative modulator of initiation of replication</fullName>
    </recommendedName>
</protein>
<dbReference type="InterPro" id="IPR010985">
    <property type="entry name" value="Ribbon_hlx_hlx"/>
</dbReference>
<feature type="domain" description="Replication modulator SeqA C-terminal DNA-binding" evidence="5">
    <location>
        <begin position="89"/>
        <end position="187"/>
    </location>
</feature>
<dbReference type="NCBIfam" id="NF008389">
    <property type="entry name" value="PRK11187.1"/>
    <property type="match status" value="1"/>
</dbReference>
<keyword evidence="8" id="KW-1185">Reference proteome</keyword>
<evidence type="ECO:0000256" key="4">
    <source>
        <dbReference type="PIRNR" id="PIRNR019401"/>
    </source>
</evidence>
<dbReference type="RefSeq" id="WP_016403236.1">
    <property type="nucleotide sequence ID" value="NZ_BARX01000028.1"/>
</dbReference>
<comment type="subcellular location">
    <subcellularLocation>
        <location evidence="4">Cytoplasm</location>
    </subcellularLocation>
</comment>
<keyword evidence="2 4" id="KW-0236">DNA replication inhibitor</keyword>
<dbReference type="InterPro" id="IPR033761">
    <property type="entry name" value="SeqA_N"/>
</dbReference>
<dbReference type="GO" id="GO:0003677">
    <property type="term" value="F:DNA binding"/>
    <property type="evidence" value="ECO:0007669"/>
    <property type="project" value="UniProtKB-KW"/>
</dbReference>
<dbReference type="Gene3D" id="1.20.1380.10">
    <property type="entry name" value="Replication modulator SeqA, C-terminal DNA-binding domain"/>
    <property type="match status" value="1"/>
</dbReference>
<feature type="domain" description="Negative modulator of initiation of replication SeqA N-terminal" evidence="6">
    <location>
        <begin position="1"/>
        <end position="34"/>
    </location>
</feature>
<evidence type="ECO:0000313" key="7">
    <source>
        <dbReference type="EMBL" id="GAD03469.1"/>
    </source>
</evidence>
<evidence type="ECO:0000313" key="8">
    <source>
        <dbReference type="Proteomes" id="UP000014461"/>
    </source>
</evidence>
<dbReference type="InterPro" id="IPR036835">
    <property type="entry name" value="SeqA_DNA-bd_C_sf"/>
</dbReference>
<dbReference type="InterPro" id="IPR005621">
    <property type="entry name" value="SeqA"/>
</dbReference>
<gene>
    <name evidence="7" type="ORF">AALB_3549</name>
</gene>
<accession>R9PQ48</accession>